<dbReference type="OrthoDB" id="166547at2"/>
<evidence type="ECO:0000313" key="3">
    <source>
        <dbReference type="Proteomes" id="UP000278398"/>
    </source>
</evidence>
<dbReference type="AlphaFoldDB" id="A0A429YZ24"/>
<evidence type="ECO:0000256" key="1">
    <source>
        <dbReference type="SAM" id="Phobius"/>
    </source>
</evidence>
<feature type="transmembrane region" description="Helical" evidence="1">
    <location>
        <begin position="110"/>
        <end position="128"/>
    </location>
</feature>
<keyword evidence="3" id="KW-1185">Reference proteome</keyword>
<reference evidence="2 3" key="1">
    <citation type="submission" date="2018-12" db="EMBL/GenBank/DDBJ databases">
        <title>Mesorhizobium carbonis sp. nov., isolated from coal mine water.</title>
        <authorList>
            <person name="Xin W."/>
            <person name="Xu Z."/>
            <person name="Xiang F."/>
            <person name="Zhang J."/>
            <person name="Xi L."/>
            <person name="Liu J."/>
        </authorList>
    </citation>
    <scope>NUCLEOTIDE SEQUENCE [LARGE SCALE GENOMIC DNA]</scope>
    <source>
        <strain evidence="2 3">B2.3</strain>
    </source>
</reference>
<keyword evidence="1" id="KW-0812">Transmembrane</keyword>
<proteinExistence type="predicted"/>
<evidence type="ECO:0000313" key="2">
    <source>
        <dbReference type="EMBL" id="RST86664.1"/>
    </source>
</evidence>
<dbReference type="EMBL" id="RWKW01000033">
    <property type="protein sequence ID" value="RST86664.1"/>
    <property type="molecule type" value="Genomic_DNA"/>
</dbReference>
<keyword evidence="1" id="KW-1133">Transmembrane helix</keyword>
<organism evidence="2 3">
    <name type="scientific">Aquibium carbonis</name>
    <dbReference type="NCBI Taxonomy" id="2495581"/>
    <lineage>
        <taxon>Bacteria</taxon>
        <taxon>Pseudomonadati</taxon>
        <taxon>Pseudomonadota</taxon>
        <taxon>Alphaproteobacteria</taxon>
        <taxon>Hyphomicrobiales</taxon>
        <taxon>Phyllobacteriaceae</taxon>
        <taxon>Aquibium</taxon>
    </lineage>
</organism>
<keyword evidence="1" id="KW-0472">Membrane</keyword>
<feature type="transmembrane region" description="Helical" evidence="1">
    <location>
        <begin position="72"/>
        <end position="90"/>
    </location>
</feature>
<feature type="transmembrane region" description="Helical" evidence="1">
    <location>
        <begin position="7"/>
        <end position="24"/>
    </location>
</feature>
<accession>A0A429YZ24</accession>
<dbReference type="Pfam" id="PF09945">
    <property type="entry name" value="DUF2177"/>
    <property type="match status" value="1"/>
</dbReference>
<gene>
    <name evidence="2" type="ORF">EJC49_09320</name>
</gene>
<dbReference type="InterPro" id="IPR018687">
    <property type="entry name" value="DUF2177_membr"/>
</dbReference>
<feature type="transmembrane region" description="Helical" evidence="1">
    <location>
        <begin position="44"/>
        <end position="65"/>
    </location>
</feature>
<protein>
    <submittedName>
        <fullName evidence="2">DUF2177 family protein</fullName>
    </submittedName>
</protein>
<comment type="caution">
    <text evidence="2">The sequence shown here is derived from an EMBL/GenBank/DDBJ whole genome shotgun (WGS) entry which is preliminary data.</text>
</comment>
<dbReference type="RefSeq" id="WP_126699570.1">
    <property type="nucleotide sequence ID" value="NZ_RWKW01000033.1"/>
</dbReference>
<dbReference type="Proteomes" id="UP000278398">
    <property type="component" value="Unassembled WGS sequence"/>
</dbReference>
<name>A0A429YZ24_9HYPH</name>
<sequence>MKYVTAYGIAVVIFLIVDAIWLGIVARGFYSSRMGELLLDQPRWGVAAIFYLVYVAGLVYFAISVGMAQDSIAAAALNGALFGFFCYLTYDATNLAVLKGYDPVVALVDVVWGTVLSATVAGGTLFAMRTFGLLPQTSVG</sequence>